<dbReference type="Pfam" id="PF00096">
    <property type="entry name" value="zf-C2H2"/>
    <property type="match status" value="4"/>
</dbReference>
<dbReference type="InterPro" id="IPR013087">
    <property type="entry name" value="Znf_C2H2_type"/>
</dbReference>
<evidence type="ECO:0000256" key="11">
    <source>
        <dbReference type="PROSITE-ProRule" id="PRU00042"/>
    </source>
</evidence>
<reference evidence="14" key="2">
    <citation type="submission" date="2025-09" db="UniProtKB">
        <authorList>
            <consortium name="Ensembl"/>
        </authorList>
    </citation>
    <scope>IDENTIFICATION</scope>
</reference>
<reference evidence="14" key="1">
    <citation type="submission" date="2025-08" db="UniProtKB">
        <authorList>
            <consortium name="Ensembl"/>
        </authorList>
    </citation>
    <scope>IDENTIFICATION</scope>
</reference>
<dbReference type="Pfam" id="PF12874">
    <property type="entry name" value="zf-met"/>
    <property type="match status" value="1"/>
</dbReference>
<keyword evidence="15" id="KW-1185">Reference proteome</keyword>
<dbReference type="GO" id="GO:0000981">
    <property type="term" value="F:DNA-binding transcription factor activity, RNA polymerase II-specific"/>
    <property type="evidence" value="ECO:0007669"/>
    <property type="project" value="TreeGrafter"/>
</dbReference>
<dbReference type="GO" id="GO:0031519">
    <property type="term" value="C:PcG protein complex"/>
    <property type="evidence" value="ECO:0007669"/>
    <property type="project" value="TreeGrafter"/>
</dbReference>
<evidence type="ECO:0000256" key="1">
    <source>
        <dbReference type="ARBA" id="ARBA00004123"/>
    </source>
</evidence>
<feature type="domain" description="C2H2-type" evidence="13">
    <location>
        <begin position="313"/>
        <end position="340"/>
    </location>
</feature>
<feature type="domain" description="C2H2-type" evidence="13">
    <location>
        <begin position="257"/>
        <end position="284"/>
    </location>
</feature>
<dbReference type="AlphaFoldDB" id="A0A3Q3KE38"/>
<dbReference type="PANTHER" id="PTHR14003">
    <property type="entry name" value="TRANSCRIPTIONAL REPRESSOR PROTEIN YY"/>
    <property type="match status" value="1"/>
</dbReference>
<protein>
    <recommendedName>
        <fullName evidence="13">C2H2-type domain-containing protein</fullName>
    </recommendedName>
</protein>
<evidence type="ECO:0000259" key="13">
    <source>
        <dbReference type="PROSITE" id="PS50157"/>
    </source>
</evidence>
<dbReference type="FunFam" id="3.30.160.60:FF:000508">
    <property type="entry name" value="Myeloid zinc finger 1"/>
    <property type="match status" value="1"/>
</dbReference>
<evidence type="ECO:0000256" key="7">
    <source>
        <dbReference type="ARBA" id="ARBA00023015"/>
    </source>
</evidence>
<dbReference type="Proteomes" id="UP000261600">
    <property type="component" value="Unplaced"/>
</dbReference>
<feature type="domain" description="C2H2-type" evidence="13">
    <location>
        <begin position="285"/>
        <end position="312"/>
    </location>
</feature>
<keyword evidence="7" id="KW-0805">Transcription regulation</keyword>
<comment type="subcellular location">
    <subcellularLocation>
        <location evidence="1">Nucleus</location>
    </subcellularLocation>
</comment>
<dbReference type="FunFam" id="3.30.160.60:FF:000744">
    <property type="entry name" value="zinc finger E-box-binding homeobox 1"/>
    <property type="match status" value="1"/>
</dbReference>
<organism evidence="14 15">
    <name type="scientific">Monopterus albus</name>
    <name type="common">Swamp eel</name>
    <dbReference type="NCBI Taxonomy" id="43700"/>
    <lineage>
        <taxon>Eukaryota</taxon>
        <taxon>Metazoa</taxon>
        <taxon>Chordata</taxon>
        <taxon>Craniata</taxon>
        <taxon>Vertebrata</taxon>
        <taxon>Euteleostomi</taxon>
        <taxon>Actinopterygii</taxon>
        <taxon>Neopterygii</taxon>
        <taxon>Teleostei</taxon>
        <taxon>Neoteleostei</taxon>
        <taxon>Acanthomorphata</taxon>
        <taxon>Anabantaria</taxon>
        <taxon>Synbranchiformes</taxon>
        <taxon>Synbranchidae</taxon>
        <taxon>Monopterus</taxon>
    </lineage>
</organism>
<accession>A0A3Q3KE38</accession>
<dbReference type="InterPro" id="IPR036236">
    <property type="entry name" value="Znf_C2H2_sf"/>
</dbReference>
<keyword evidence="5 11" id="KW-0863">Zinc-finger</keyword>
<feature type="domain" description="C2H2-type" evidence="13">
    <location>
        <begin position="201"/>
        <end position="228"/>
    </location>
</feature>
<sequence length="342" mass="37812">MNPPALTGQCLCPSTQKAPFLGFCYSLVGMHLPLLTGRCLCPSTQKRVSLPCWHASSSSQAGACGGAPPEGGRLPGLPLRSPRSPGSRMERSFSLDQEDPEPPQIKEEQEELCSSQEGEQLGHKQETDPFMLTPTYEERDHSETEPTSDQQLLCHSSAVVESQDQEGSQHGDSGSASHSRNVDTSPLSETQSKPPTGKKSVKCDTCDKVFKWKSELDRHLRIHTGERPYCCQTCGKSFIQRTSLVIHMRIHTGERPYSCQTCGKSFTQQTGLGIHMRTHTGERPCYCETCGKSFTCHSYLSTHMRVHTGERPYVCKTCGKTFTQSSSLNGHLKIHTSEKSYV</sequence>
<comment type="similarity">
    <text evidence="2">Belongs to the krueppel C2H2-type zinc-finger protein family.</text>
</comment>
<evidence type="ECO:0000256" key="4">
    <source>
        <dbReference type="ARBA" id="ARBA00022737"/>
    </source>
</evidence>
<dbReference type="SUPFAM" id="SSF57667">
    <property type="entry name" value="beta-beta-alpha zinc fingers"/>
    <property type="match status" value="3"/>
</dbReference>
<dbReference type="GO" id="GO:0000785">
    <property type="term" value="C:chromatin"/>
    <property type="evidence" value="ECO:0007669"/>
    <property type="project" value="TreeGrafter"/>
</dbReference>
<dbReference type="PROSITE" id="PS50157">
    <property type="entry name" value="ZINC_FINGER_C2H2_2"/>
    <property type="match status" value="5"/>
</dbReference>
<proteinExistence type="inferred from homology"/>
<dbReference type="Ensembl" id="ENSMALT00000028258.1">
    <property type="protein sequence ID" value="ENSMALP00000027746.1"/>
    <property type="gene ID" value="ENSMALG00000019254.1"/>
</dbReference>
<feature type="region of interest" description="Disordered" evidence="12">
    <location>
        <begin position="61"/>
        <end position="129"/>
    </location>
</feature>
<dbReference type="FunFam" id="3.30.160.60:FF:000564">
    <property type="entry name" value="zinc finger protein 699"/>
    <property type="match status" value="1"/>
</dbReference>
<keyword evidence="6" id="KW-0862">Zinc</keyword>
<evidence type="ECO:0000256" key="12">
    <source>
        <dbReference type="SAM" id="MobiDB-lite"/>
    </source>
</evidence>
<keyword evidence="9" id="KW-0804">Transcription</keyword>
<evidence type="ECO:0000256" key="8">
    <source>
        <dbReference type="ARBA" id="ARBA00023125"/>
    </source>
</evidence>
<evidence type="ECO:0000256" key="3">
    <source>
        <dbReference type="ARBA" id="ARBA00022723"/>
    </source>
</evidence>
<keyword evidence="8" id="KW-0238">DNA-binding</keyword>
<dbReference type="GO" id="GO:0000978">
    <property type="term" value="F:RNA polymerase II cis-regulatory region sequence-specific DNA binding"/>
    <property type="evidence" value="ECO:0007669"/>
    <property type="project" value="TreeGrafter"/>
</dbReference>
<evidence type="ECO:0000256" key="6">
    <source>
        <dbReference type="ARBA" id="ARBA00022833"/>
    </source>
</evidence>
<dbReference type="Gene3D" id="3.30.160.60">
    <property type="entry name" value="Classic Zinc Finger"/>
    <property type="match status" value="5"/>
</dbReference>
<feature type="domain" description="C2H2-type" evidence="13">
    <location>
        <begin position="229"/>
        <end position="256"/>
    </location>
</feature>
<name>A0A3Q3KE38_MONAL</name>
<feature type="region of interest" description="Disordered" evidence="12">
    <location>
        <begin position="159"/>
        <end position="202"/>
    </location>
</feature>
<dbReference type="PANTHER" id="PTHR14003:SF23">
    <property type="entry name" value="ZINC FINGER PROTEIN 143"/>
    <property type="match status" value="1"/>
</dbReference>
<dbReference type="PROSITE" id="PS00028">
    <property type="entry name" value="ZINC_FINGER_C2H2_1"/>
    <property type="match status" value="5"/>
</dbReference>
<dbReference type="FunFam" id="3.30.160.60:FF:002343">
    <property type="entry name" value="Zinc finger protein 33A"/>
    <property type="match status" value="1"/>
</dbReference>
<evidence type="ECO:0000256" key="9">
    <source>
        <dbReference type="ARBA" id="ARBA00023163"/>
    </source>
</evidence>
<keyword evidence="10" id="KW-0539">Nucleus</keyword>
<dbReference type="GO" id="GO:0008270">
    <property type="term" value="F:zinc ion binding"/>
    <property type="evidence" value="ECO:0007669"/>
    <property type="project" value="UniProtKB-KW"/>
</dbReference>
<feature type="compositionally biased region" description="Low complexity" evidence="12">
    <location>
        <begin position="70"/>
        <end position="87"/>
    </location>
</feature>
<keyword evidence="3" id="KW-0479">Metal-binding</keyword>
<dbReference type="SMART" id="SM00355">
    <property type="entry name" value="ZnF_C2H2"/>
    <property type="match status" value="5"/>
</dbReference>
<dbReference type="FunFam" id="3.30.160.60:FF:000624">
    <property type="entry name" value="zinc finger protein 697"/>
    <property type="match status" value="1"/>
</dbReference>
<feature type="compositionally biased region" description="Polar residues" evidence="12">
    <location>
        <begin position="159"/>
        <end position="194"/>
    </location>
</feature>
<evidence type="ECO:0000313" key="15">
    <source>
        <dbReference type="Proteomes" id="UP000261600"/>
    </source>
</evidence>
<evidence type="ECO:0000256" key="5">
    <source>
        <dbReference type="ARBA" id="ARBA00022771"/>
    </source>
</evidence>
<evidence type="ECO:0000256" key="10">
    <source>
        <dbReference type="ARBA" id="ARBA00023242"/>
    </source>
</evidence>
<dbReference type="GO" id="GO:0005667">
    <property type="term" value="C:transcription regulator complex"/>
    <property type="evidence" value="ECO:0007669"/>
    <property type="project" value="TreeGrafter"/>
</dbReference>
<evidence type="ECO:0000313" key="14">
    <source>
        <dbReference type="Ensembl" id="ENSMALP00000027746.1"/>
    </source>
</evidence>
<dbReference type="GO" id="GO:0042802">
    <property type="term" value="F:identical protein binding"/>
    <property type="evidence" value="ECO:0007669"/>
    <property type="project" value="UniProtKB-ARBA"/>
</dbReference>
<keyword evidence="4" id="KW-0677">Repeat</keyword>
<evidence type="ECO:0000256" key="2">
    <source>
        <dbReference type="ARBA" id="ARBA00006991"/>
    </source>
</evidence>